<dbReference type="EMBL" id="BMHL01000005">
    <property type="protein sequence ID" value="GGC44057.1"/>
    <property type="molecule type" value="Genomic_DNA"/>
</dbReference>
<evidence type="ECO:0000256" key="1">
    <source>
        <dbReference type="SAM" id="Phobius"/>
    </source>
</evidence>
<keyword evidence="1" id="KW-1133">Transmembrane helix</keyword>
<sequence>MADTPSNATLLTSYFPGGNAMKLTIAAPLLVISLLGAPAAVIATGVIANVLLAVQ</sequence>
<organism evidence="2 3">
    <name type="scientific">Paraburkholderia caffeinilytica</name>
    <dbReference type="NCBI Taxonomy" id="1761016"/>
    <lineage>
        <taxon>Bacteria</taxon>
        <taxon>Pseudomonadati</taxon>
        <taxon>Pseudomonadota</taxon>
        <taxon>Betaproteobacteria</taxon>
        <taxon>Burkholderiales</taxon>
        <taxon>Burkholderiaceae</taxon>
        <taxon>Paraburkholderia</taxon>
    </lineage>
</organism>
<dbReference type="Proteomes" id="UP000602004">
    <property type="component" value="Unassembled WGS sequence"/>
</dbReference>
<gene>
    <name evidence="2" type="ORF">GCM10011400_33860</name>
</gene>
<reference evidence="3" key="1">
    <citation type="journal article" date="2019" name="Int. J. Syst. Evol. Microbiol.">
        <title>The Global Catalogue of Microorganisms (GCM) 10K type strain sequencing project: providing services to taxonomists for standard genome sequencing and annotation.</title>
        <authorList>
            <consortium name="The Broad Institute Genomics Platform"/>
            <consortium name="The Broad Institute Genome Sequencing Center for Infectious Disease"/>
            <person name="Wu L."/>
            <person name="Ma J."/>
        </authorList>
    </citation>
    <scope>NUCLEOTIDE SEQUENCE [LARGE SCALE GENOMIC DNA]</scope>
    <source>
        <strain evidence="3">CGMCC 1.15103</strain>
    </source>
</reference>
<name>A0ABQ1MNZ4_9BURK</name>
<keyword evidence="1" id="KW-0812">Transmembrane</keyword>
<keyword evidence="1" id="KW-0472">Membrane</keyword>
<protein>
    <submittedName>
        <fullName evidence="2">Uncharacterized protein</fullName>
    </submittedName>
</protein>
<proteinExistence type="predicted"/>
<accession>A0ABQ1MNZ4</accession>
<keyword evidence="3" id="KW-1185">Reference proteome</keyword>
<feature type="transmembrane region" description="Helical" evidence="1">
    <location>
        <begin position="25"/>
        <end position="54"/>
    </location>
</feature>
<evidence type="ECO:0000313" key="2">
    <source>
        <dbReference type="EMBL" id="GGC44057.1"/>
    </source>
</evidence>
<evidence type="ECO:0000313" key="3">
    <source>
        <dbReference type="Proteomes" id="UP000602004"/>
    </source>
</evidence>
<comment type="caution">
    <text evidence="2">The sequence shown here is derived from an EMBL/GenBank/DDBJ whole genome shotgun (WGS) entry which is preliminary data.</text>
</comment>